<sequence length="298" mass="31635">MGDDVLAGMGQLRTWTELLLTVVSRHVAGSIGSPGCFEESDAALWSNNKFWRCIMIVAQISDVHAAPGNDNMSRLTCAVSWLAEVKPDVVVVSGDLIDGGWTEGYAQIESCLNALNCPVLVVPGNSDDRRALSSAFTHRHGQVDNCEAVHFMAEFGAIRLVGLDTSLSGSAAGDVAQHLDWLKQVLDLPGAQSTLIFTHHHVVPCGIPPIDAVIAHGRKELGGLLEQRSRGQLAISSGHVHRPMSAMLGPIPAHICGSICAANPLWFGGPSIPTVNDPPMIMIHRFAADGLVSSHVGI</sequence>
<dbReference type="PANTHER" id="PTHR42988">
    <property type="entry name" value="PHOSPHOHYDROLASE"/>
    <property type="match status" value="1"/>
</dbReference>
<dbReference type="Pfam" id="PF00149">
    <property type="entry name" value="Metallophos"/>
    <property type="match status" value="1"/>
</dbReference>
<keyword evidence="7" id="KW-1185">Reference proteome</keyword>
<keyword evidence="1" id="KW-0479">Metal-binding</keyword>
<keyword evidence="3" id="KW-0408">Iron</keyword>
<organism evidence="6 7">
    <name type="scientific">Rhizobium wuzhouense</name>
    <dbReference type="NCBI Taxonomy" id="1986026"/>
    <lineage>
        <taxon>Bacteria</taxon>
        <taxon>Pseudomonadati</taxon>
        <taxon>Pseudomonadota</taxon>
        <taxon>Alphaproteobacteria</taxon>
        <taxon>Hyphomicrobiales</taxon>
        <taxon>Rhizobiaceae</taxon>
        <taxon>Rhizobium/Agrobacterium group</taxon>
        <taxon>Rhizobium</taxon>
    </lineage>
</organism>
<dbReference type="Gene3D" id="3.60.21.10">
    <property type="match status" value="1"/>
</dbReference>
<reference evidence="6 7" key="1">
    <citation type="submission" date="2018-06" db="EMBL/GenBank/DDBJ databases">
        <title>Rhizobium wuzhouense sp. nov., isolated from roots of Oryza officinalis.</title>
        <authorList>
            <person name="Yuan T."/>
        </authorList>
    </citation>
    <scope>NUCLEOTIDE SEQUENCE [LARGE SCALE GENOMIC DNA]</scope>
    <source>
        <strain evidence="6 7">W44</strain>
    </source>
</reference>
<proteinExistence type="inferred from homology"/>
<gene>
    <name evidence="6" type="ORF">DMY87_06385</name>
</gene>
<dbReference type="InterPro" id="IPR050884">
    <property type="entry name" value="CNP_phosphodiesterase-III"/>
</dbReference>
<comment type="similarity">
    <text evidence="4">Belongs to the cyclic nucleotide phosphodiesterase class-III family.</text>
</comment>
<dbReference type="SUPFAM" id="SSF56300">
    <property type="entry name" value="Metallo-dependent phosphatases"/>
    <property type="match status" value="1"/>
</dbReference>
<protein>
    <submittedName>
        <fullName evidence="6">Metallophosphoesterase</fullName>
    </submittedName>
</protein>
<dbReference type="Proteomes" id="UP000247536">
    <property type="component" value="Unassembled WGS sequence"/>
</dbReference>
<evidence type="ECO:0000256" key="3">
    <source>
        <dbReference type="ARBA" id="ARBA00023004"/>
    </source>
</evidence>
<accession>A0ABX5NY18</accession>
<feature type="domain" description="Calcineurin-like phosphoesterase" evidence="5">
    <location>
        <begin position="57"/>
        <end position="243"/>
    </location>
</feature>
<keyword evidence="2" id="KW-0378">Hydrolase</keyword>
<evidence type="ECO:0000313" key="7">
    <source>
        <dbReference type="Proteomes" id="UP000247536"/>
    </source>
</evidence>
<evidence type="ECO:0000256" key="2">
    <source>
        <dbReference type="ARBA" id="ARBA00022801"/>
    </source>
</evidence>
<dbReference type="EMBL" id="QJRY01000002">
    <property type="protein sequence ID" value="PYB75094.1"/>
    <property type="molecule type" value="Genomic_DNA"/>
</dbReference>
<dbReference type="InterPro" id="IPR029052">
    <property type="entry name" value="Metallo-depent_PP-like"/>
</dbReference>
<evidence type="ECO:0000313" key="6">
    <source>
        <dbReference type="EMBL" id="PYB75094.1"/>
    </source>
</evidence>
<evidence type="ECO:0000256" key="1">
    <source>
        <dbReference type="ARBA" id="ARBA00022723"/>
    </source>
</evidence>
<evidence type="ECO:0000256" key="4">
    <source>
        <dbReference type="ARBA" id="ARBA00025742"/>
    </source>
</evidence>
<comment type="caution">
    <text evidence="6">The sequence shown here is derived from an EMBL/GenBank/DDBJ whole genome shotgun (WGS) entry which is preliminary data.</text>
</comment>
<name>A0ABX5NY18_9HYPH</name>
<evidence type="ECO:0000259" key="5">
    <source>
        <dbReference type="Pfam" id="PF00149"/>
    </source>
</evidence>
<dbReference type="InterPro" id="IPR004843">
    <property type="entry name" value="Calcineurin-like_PHP"/>
</dbReference>
<dbReference type="PANTHER" id="PTHR42988:SF2">
    <property type="entry name" value="CYCLIC NUCLEOTIDE PHOSPHODIESTERASE CBUA0032-RELATED"/>
    <property type="match status" value="1"/>
</dbReference>